<dbReference type="Proteomes" id="UP000199226">
    <property type="component" value="Unassembled WGS sequence"/>
</dbReference>
<evidence type="ECO:0000313" key="1">
    <source>
        <dbReference type="EMBL" id="SDL84977.1"/>
    </source>
</evidence>
<evidence type="ECO:0008006" key="3">
    <source>
        <dbReference type="Google" id="ProtNLM"/>
    </source>
</evidence>
<dbReference type="AlphaFoldDB" id="A0A1G9NG02"/>
<dbReference type="RefSeq" id="WP_090699416.1">
    <property type="nucleotide sequence ID" value="NZ_FNHH01000003.1"/>
</dbReference>
<protein>
    <recommendedName>
        <fullName evidence="3">Fibronectin type-III domain-containing protein</fullName>
    </recommendedName>
</protein>
<gene>
    <name evidence="1" type="ORF">SAMN05421813_1036</name>
</gene>
<accession>A0A1G9NG02</accession>
<sequence>MKLKNFIIILFFIIGVGCQKGEKASPQPEKAILTFPIDNTICLEGNIISNTESSINFTWNSSNNTDAYEFSLKNLITGVSLIKLVNTTNIEVSLLRNTPYSWFVSSISTKNAFIAKSDTWKFYNSGPGSISYSPFPAEIIAPKKEESVQPISGNINLEWKGSDVDGDIINYDIYFGSSLIPPIFISKTTYTTLKDVPVKENITYYWKVITRDSKGNLSDSGLYQFVVK</sequence>
<dbReference type="OrthoDB" id="789771at2"/>
<dbReference type="Gene3D" id="2.60.40.10">
    <property type="entry name" value="Immunoglobulins"/>
    <property type="match status" value="1"/>
</dbReference>
<dbReference type="EMBL" id="FNHH01000003">
    <property type="protein sequence ID" value="SDL84977.1"/>
    <property type="molecule type" value="Genomic_DNA"/>
</dbReference>
<organism evidence="1 2">
    <name type="scientific">Daejeonella rubra</name>
    <dbReference type="NCBI Taxonomy" id="990371"/>
    <lineage>
        <taxon>Bacteria</taxon>
        <taxon>Pseudomonadati</taxon>
        <taxon>Bacteroidota</taxon>
        <taxon>Sphingobacteriia</taxon>
        <taxon>Sphingobacteriales</taxon>
        <taxon>Sphingobacteriaceae</taxon>
        <taxon>Daejeonella</taxon>
    </lineage>
</organism>
<proteinExistence type="predicted"/>
<dbReference type="STRING" id="990371.SAMN05421813_1036"/>
<evidence type="ECO:0000313" key="2">
    <source>
        <dbReference type="Proteomes" id="UP000199226"/>
    </source>
</evidence>
<reference evidence="2" key="1">
    <citation type="submission" date="2016-10" db="EMBL/GenBank/DDBJ databases">
        <authorList>
            <person name="Varghese N."/>
            <person name="Submissions S."/>
        </authorList>
    </citation>
    <scope>NUCLEOTIDE SEQUENCE [LARGE SCALE GENOMIC DNA]</scope>
    <source>
        <strain evidence="2">DSM 24536</strain>
    </source>
</reference>
<dbReference type="PROSITE" id="PS51257">
    <property type="entry name" value="PROKAR_LIPOPROTEIN"/>
    <property type="match status" value="1"/>
</dbReference>
<keyword evidence="2" id="KW-1185">Reference proteome</keyword>
<name>A0A1G9NG02_9SPHI</name>
<dbReference type="InterPro" id="IPR013783">
    <property type="entry name" value="Ig-like_fold"/>
</dbReference>